<dbReference type="InterPro" id="IPR031107">
    <property type="entry name" value="Small_HSP"/>
</dbReference>
<comment type="caution">
    <text evidence="4">The sequence shown here is derived from an EMBL/GenBank/DDBJ whole genome shotgun (WGS) entry which is preliminary data.</text>
</comment>
<dbReference type="CDD" id="cd06464">
    <property type="entry name" value="ACD_sHsps-like"/>
    <property type="match status" value="1"/>
</dbReference>
<dbReference type="RefSeq" id="WP_022603994.1">
    <property type="nucleotide sequence ID" value="NZ_ASSJ01000004.1"/>
</dbReference>
<keyword evidence="5" id="KW-1185">Reference proteome</keyword>
<organism evidence="4 5">
    <name type="scientific">Rubidibacter lacunae KORDI 51-2</name>
    <dbReference type="NCBI Taxonomy" id="582515"/>
    <lineage>
        <taxon>Bacteria</taxon>
        <taxon>Bacillati</taxon>
        <taxon>Cyanobacteriota</taxon>
        <taxon>Cyanophyceae</taxon>
        <taxon>Oscillatoriophycideae</taxon>
        <taxon>Chroococcales</taxon>
        <taxon>Aphanothecaceae</taxon>
        <taxon>Rubidibacter</taxon>
    </lineage>
</organism>
<dbReference type="InterPro" id="IPR008978">
    <property type="entry name" value="HSP20-like_chaperone"/>
</dbReference>
<dbReference type="EMBL" id="ASSJ01000004">
    <property type="protein sequence ID" value="ERN42958.1"/>
    <property type="molecule type" value="Genomic_DNA"/>
</dbReference>
<evidence type="ECO:0000313" key="4">
    <source>
        <dbReference type="EMBL" id="ERN42958.1"/>
    </source>
</evidence>
<sequence length="155" mass="17346">MALVRWNPYGEFDALRRQMDRLFEDVTEHGGLDTRNWNPAVEMQDKGDSIVLKVQLPGLDGKDLDITATREAVTIAGEYRRESEEKKNGLFRSEFFYGSFKRTVGMPVPIQNNNANADFTDGVLTLTLPKVEEAVNRTVKIDLAGETPGLAAAER</sequence>
<dbReference type="STRING" id="582515.KR51_00002640"/>
<evidence type="ECO:0000313" key="5">
    <source>
        <dbReference type="Proteomes" id="UP000016960"/>
    </source>
</evidence>
<evidence type="ECO:0000259" key="3">
    <source>
        <dbReference type="PROSITE" id="PS01031"/>
    </source>
</evidence>
<evidence type="ECO:0000256" key="2">
    <source>
        <dbReference type="RuleBase" id="RU003616"/>
    </source>
</evidence>
<evidence type="ECO:0000256" key="1">
    <source>
        <dbReference type="PROSITE-ProRule" id="PRU00285"/>
    </source>
</evidence>
<dbReference type="InterPro" id="IPR002068">
    <property type="entry name" value="A-crystallin/Hsp20_dom"/>
</dbReference>
<name>U5DEN1_9CHRO</name>
<dbReference type="OrthoDB" id="9811615at2"/>
<keyword evidence="4" id="KW-0346">Stress response</keyword>
<dbReference type="eggNOG" id="COG0071">
    <property type="taxonomic scope" value="Bacteria"/>
</dbReference>
<reference evidence="4 5" key="1">
    <citation type="submission" date="2013-05" db="EMBL/GenBank/DDBJ databases">
        <title>Draft genome sequence of Rubidibacter lacunae KORDI 51-2.</title>
        <authorList>
            <person name="Choi D.H."/>
            <person name="Noh J.H."/>
            <person name="Kwon K.-K."/>
            <person name="Lee J.-H."/>
            <person name="Ryu J.-Y."/>
        </authorList>
    </citation>
    <scope>NUCLEOTIDE SEQUENCE [LARGE SCALE GENOMIC DNA]</scope>
    <source>
        <strain evidence="4 5">KORDI 51-2</strain>
    </source>
</reference>
<comment type="similarity">
    <text evidence="1 2">Belongs to the small heat shock protein (HSP20) family.</text>
</comment>
<dbReference type="PROSITE" id="PS01031">
    <property type="entry name" value="SHSP"/>
    <property type="match status" value="1"/>
</dbReference>
<dbReference type="Pfam" id="PF00011">
    <property type="entry name" value="HSP20"/>
    <property type="match status" value="1"/>
</dbReference>
<dbReference type="InParanoid" id="U5DEN1"/>
<protein>
    <submittedName>
        <fullName evidence="4">Molecular chaperone (Small heat shock protein)</fullName>
    </submittedName>
</protein>
<dbReference type="Gene3D" id="2.60.40.790">
    <property type="match status" value="1"/>
</dbReference>
<dbReference type="SUPFAM" id="SSF49764">
    <property type="entry name" value="HSP20-like chaperones"/>
    <property type="match status" value="1"/>
</dbReference>
<proteinExistence type="inferred from homology"/>
<gene>
    <name evidence="4" type="ORF">KR51_00002640</name>
</gene>
<dbReference type="AlphaFoldDB" id="U5DEN1"/>
<dbReference type="Proteomes" id="UP000016960">
    <property type="component" value="Unassembled WGS sequence"/>
</dbReference>
<dbReference type="PANTHER" id="PTHR11527">
    <property type="entry name" value="HEAT-SHOCK PROTEIN 20 FAMILY MEMBER"/>
    <property type="match status" value="1"/>
</dbReference>
<feature type="domain" description="SHSP" evidence="3">
    <location>
        <begin position="32"/>
        <end position="144"/>
    </location>
</feature>
<accession>U5DEN1</accession>